<organism evidence="3 4">
    <name type="scientific">Salinirubrum litoreum</name>
    <dbReference type="NCBI Taxonomy" id="1126234"/>
    <lineage>
        <taxon>Archaea</taxon>
        <taxon>Methanobacteriati</taxon>
        <taxon>Methanobacteriota</taxon>
        <taxon>Stenosarchaea group</taxon>
        <taxon>Halobacteria</taxon>
        <taxon>Halobacteriales</taxon>
        <taxon>Haloferacaceae</taxon>
        <taxon>Salinirubrum</taxon>
    </lineage>
</organism>
<proteinExistence type="predicted"/>
<dbReference type="InterPro" id="IPR050471">
    <property type="entry name" value="AB_hydrolase"/>
</dbReference>
<name>A0ABD5RD81_9EURY</name>
<dbReference type="Gene3D" id="3.40.50.1820">
    <property type="entry name" value="alpha/beta hydrolase"/>
    <property type="match status" value="1"/>
</dbReference>
<dbReference type="PRINTS" id="PR00111">
    <property type="entry name" value="ABHYDROLASE"/>
</dbReference>
<dbReference type="InterPro" id="IPR000073">
    <property type="entry name" value="AB_hydrolase_1"/>
</dbReference>
<dbReference type="AlphaFoldDB" id="A0ABD5RD81"/>
<dbReference type="PANTHER" id="PTHR43433">
    <property type="entry name" value="HYDROLASE, ALPHA/BETA FOLD FAMILY PROTEIN"/>
    <property type="match status" value="1"/>
</dbReference>
<dbReference type="InterPro" id="IPR029058">
    <property type="entry name" value="AB_hydrolase_fold"/>
</dbReference>
<dbReference type="Proteomes" id="UP001596201">
    <property type="component" value="Unassembled WGS sequence"/>
</dbReference>
<gene>
    <name evidence="3" type="ORF">ACFPJ5_13410</name>
</gene>
<comment type="caution">
    <text evidence="3">The sequence shown here is derived from an EMBL/GenBank/DDBJ whole genome shotgun (WGS) entry which is preliminary data.</text>
</comment>
<feature type="region of interest" description="Disordered" evidence="1">
    <location>
        <begin position="13"/>
        <end position="32"/>
    </location>
</feature>
<sequence length="281" mass="30366">MYADNDGVSIYYEVDGPDEGTLGGDGGADSDASPPTVVFVEGLGYGRWMWQWQAEPLAEEYRTIVVDNRGTGDSDVPEGPYTVAEMASDLEAVLADAGIESVHVVGASMGGMIAQQYALDYDRAESLALLCTSHGGEEAVPTPPETQERMFGVPEDADEREAIRYKMEPAMSPDFWAENDDLIEQIVDWRLAGDATPAGREAQAGGVAAFDVSDEVGDVDLPTLLLHGTDDRVLPVENSRLLHEKLPNSELETVDGGPHLFFVEQADRVTDRLRSFLADAA</sequence>
<reference evidence="3 4" key="1">
    <citation type="journal article" date="2019" name="Int. J. Syst. Evol. Microbiol.">
        <title>The Global Catalogue of Microorganisms (GCM) 10K type strain sequencing project: providing services to taxonomists for standard genome sequencing and annotation.</title>
        <authorList>
            <consortium name="The Broad Institute Genomics Platform"/>
            <consortium name="The Broad Institute Genome Sequencing Center for Infectious Disease"/>
            <person name="Wu L."/>
            <person name="Ma J."/>
        </authorList>
    </citation>
    <scope>NUCLEOTIDE SEQUENCE [LARGE SCALE GENOMIC DNA]</scope>
    <source>
        <strain evidence="3 4">CGMCC 1.12237</strain>
    </source>
</reference>
<accession>A0ABD5RD81</accession>
<dbReference type="EMBL" id="JBHSKX010000002">
    <property type="protein sequence ID" value="MFC5367928.1"/>
    <property type="molecule type" value="Genomic_DNA"/>
</dbReference>
<evidence type="ECO:0000313" key="4">
    <source>
        <dbReference type="Proteomes" id="UP001596201"/>
    </source>
</evidence>
<keyword evidence="4" id="KW-1185">Reference proteome</keyword>
<dbReference type="GO" id="GO:0016787">
    <property type="term" value="F:hydrolase activity"/>
    <property type="evidence" value="ECO:0007669"/>
    <property type="project" value="UniProtKB-KW"/>
</dbReference>
<dbReference type="Pfam" id="PF00561">
    <property type="entry name" value="Abhydrolase_1"/>
    <property type="match status" value="1"/>
</dbReference>
<keyword evidence="3" id="KW-0378">Hydrolase</keyword>
<dbReference type="SUPFAM" id="SSF53474">
    <property type="entry name" value="alpha/beta-Hydrolases"/>
    <property type="match status" value="1"/>
</dbReference>
<dbReference type="PANTHER" id="PTHR43433:SF10">
    <property type="entry name" value="AB HYDROLASE-1 DOMAIN-CONTAINING PROTEIN"/>
    <property type="match status" value="1"/>
</dbReference>
<protein>
    <submittedName>
        <fullName evidence="3">Alpha/beta fold hydrolase</fullName>
    </submittedName>
</protein>
<evidence type="ECO:0000256" key="1">
    <source>
        <dbReference type="SAM" id="MobiDB-lite"/>
    </source>
</evidence>
<evidence type="ECO:0000259" key="2">
    <source>
        <dbReference type="Pfam" id="PF00561"/>
    </source>
</evidence>
<dbReference type="RefSeq" id="WP_227230170.1">
    <property type="nucleotide sequence ID" value="NZ_JAJCVJ010000002.1"/>
</dbReference>
<evidence type="ECO:0000313" key="3">
    <source>
        <dbReference type="EMBL" id="MFC5367928.1"/>
    </source>
</evidence>
<feature type="domain" description="AB hydrolase-1" evidence="2">
    <location>
        <begin position="35"/>
        <end position="264"/>
    </location>
</feature>